<evidence type="ECO:0000313" key="2">
    <source>
        <dbReference type="Proteomes" id="UP000887116"/>
    </source>
</evidence>
<gene>
    <name evidence="1" type="ORF">TNCT_122261</name>
</gene>
<comment type="caution">
    <text evidence="1">The sequence shown here is derived from an EMBL/GenBank/DDBJ whole genome shotgun (WGS) entry which is preliminary data.</text>
</comment>
<reference evidence="1" key="1">
    <citation type="submission" date="2020-07" db="EMBL/GenBank/DDBJ databases">
        <title>Multicomponent nature underlies the extraordinary mechanical properties of spider dragline silk.</title>
        <authorList>
            <person name="Kono N."/>
            <person name="Nakamura H."/>
            <person name="Mori M."/>
            <person name="Yoshida Y."/>
            <person name="Ohtoshi R."/>
            <person name="Malay A.D."/>
            <person name="Moran D.A.P."/>
            <person name="Tomita M."/>
            <person name="Numata K."/>
            <person name="Arakawa K."/>
        </authorList>
    </citation>
    <scope>NUCLEOTIDE SEQUENCE</scope>
</reference>
<organism evidence="1 2">
    <name type="scientific">Trichonephila clavata</name>
    <name type="common">Joro spider</name>
    <name type="synonym">Nephila clavata</name>
    <dbReference type="NCBI Taxonomy" id="2740835"/>
    <lineage>
        <taxon>Eukaryota</taxon>
        <taxon>Metazoa</taxon>
        <taxon>Ecdysozoa</taxon>
        <taxon>Arthropoda</taxon>
        <taxon>Chelicerata</taxon>
        <taxon>Arachnida</taxon>
        <taxon>Araneae</taxon>
        <taxon>Araneomorphae</taxon>
        <taxon>Entelegynae</taxon>
        <taxon>Araneoidea</taxon>
        <taxon>Nephilidae</taxon>
        <taxon>Trichonephila</taxon>
    </lineage>
</organism>
<proteinExistence type="predicted"/>
<dbReference type="EMBL" id="BMAO01008690">
    <property type="protein sequence ID" value="GFR25625.1"/>
    <property type="molecule type" value="Genomic_DNA"/>
</dbReference>
<protein>
    <submittedName>
        <fullName evidence="1">Uncharacterized protein</fullName>
    </submittedName>
</protein>
<accession>A0A8X6HNL6</accession>
<keyword evidence="2" id="KW-1185">Reference proteome</keyword>
<name>A0A8X6HNL6_TRICU</name>
<sequence>MCSAIHPYLRREIKWLDFPPIVKVGGKRFRQRYIESTSIGPGQWIGNFPQCISSQVYPHIKAACSKRLGSVRGVALIFLICIDVTDMFVIHKAFYYIVIVENESMKKVISALLEQEKINLYKKEIFLFPQIMPQTTNSSN</sequence>
<dbReference type="Proteomes" id="UP000887116">
    <property type="component" value="Unassembled WGS sequence"/>
</dbReference>
<dbReference type="AlphaFoldDB" id="A0A8X6HNL6"/>
<evidence type="ECO:0000313" key="1">
    <source>
        <dbReference type="EMBL" id="GFR25625.1"/>
    </source>
</evidence>